<organism evidence="2 3">
    <name type="scientific">Plasmodiophora brassicae</name>
    <name type="common">Clubroot disease agent</name>
    <dbReference type="NCBI Taxonomy" id="37360"/>
    <lineage>
        <taxon>Eukaryota</taxon>
        <taxon>Sar</taxon>
        <taxon>Rhizaria</taxon>
        <taxon>Endomyxa</taxon>
        <taxon>Phytomyxea</taxon>
        <taxon>Plasmodiophorida</taxon>
        <taxon>Plasmodiophoridae</taxon>
        <taxon>Plasmodiophora</taxon>
    </lineage>
</organism>
<keyword evidence="2" id="KW-0496">Mitochondrion</keyword>
<evidence type="ECO:0000256" key="1">
    <source>
        <dbReference type="SAM" id="MobiDB-lite"/>
    </source>
</evidence>
<reference evidence="2 3" key="1">
    <citation type="submission" date="2018-03" db="EMBL/GenBank/DDBJ databases">
        <authorList>
            <person name="Fogelqvist J."/>
        </authorList>
    </citation>
    <scope>NUCLEOTIDE SEQUENCE [LARGE SCALE GENOMIC DNA]</scope>
</reference>
<dbReference type="AlphaFoldDB" id="A0A3P3Y8A6"/>
<feature type="compositionally biased region" description="Basic and acidic residues" evidence="1">
    <location>
        <begin position="1"/>
        <end position="11"/>
    </location>
</feature>
<name>A0A3P3Y8A6_PLABS</name>
<feature type="region of interest" description="Disordered" evidence="1">
    <location>
        <begin position="1"/>
        <end position="39"/>
    </location>
</feature>
<dbReference type="EMBL" id="OVEO01000005">
    <property type="protein sequence ID" value="SPQ96399.1"/>
    <property type="molecule type" value="Genomic_DNA"/>
</dbReference>
<accession>A0A3P3Y8A6</accession>
<protein>
    <submittedName>
        <fullName evidence="2">Uncharacterized protein</fullName>
    </submittedName>
</protein>
<proteinExistence type="predicted"/>
<geneLocation type="mitochondrion" evidence="2"/>
<gene>
    <name evidence="2" type="ORF">PLBR_LOCUS3614</name>
</gene>
<sequence length="191" mass="21115">MDANDDLKSDNDASTACPSPMESKFKIKAAVAPPGRPRTKVAEARRRQAVVLSKLKKEISGDVQTISVHRAAQTLKTHDLSVTTGIIDSIPVRAETCNRWWLIEHVDEETTGICLPGYIVPTNSCAFSPWFPIEQAVPNNVVFVSSTIARENRVGSTNKRYCTNVPIEFICVLNRFNMIPDSPISTSIPFE</sequence>
<dbReference type="Proteomes" id="UP000290189">
    <property type="component" value="Unassembled WGS sequence"/>
</dbReference>
<evidence type="ECO:0000313" key="3">
    <source>
        <dbReference type="Proteomes" id="UP000290189"/>
    </source>
</evidence>
<evidence type="ECO:0000313" key="2">
    <source>
        <dbReference type="EMBL" id="SPQ96399.1"/>
    </source>
</evidence>